<name>A0ABQ4B9S1_9ACTN</name>
<comment type="caution">
    <text evidence="1">The sequence shown here is derived from an EMBL/GenBank/DDBJ whole genome shotgun (WGS) entry which is preliminary data.</text>
</comment>
<dbReference type="InterPro" id="IPR016187">
    <property type="entry name" value="CTDL_fold"/>
</dbReference>
<proteinExistence type="predicted"/>
<sequence>MSHADLTLTGWSGLSDEAALRTATAIAGSTQARLTGIGAHAYAGRSGRVAFFERDDLRYALVPGGTVTLGFDPDRFTPSARQVADFAEAEVESALPAFLAEMTSPARTVTLPARLVAVSSEVTDTLLPDGVDDHAELIAALGRRGLRPPSPDEWEHACGAGATTLFRWGSDYPAGEPYGKVPLIQDPNLLGLLIGDDPYRSEFTTDPAVLCGGDGGSALCGGSGPFLSWLSVATAFRDPDLAEVVAEGGLTGETPIRPVLEIP</sequence>
<accession>A0ABQ4B9S1</accession>
<dbReference type="EMBL" id="BOMS01000046">
    <property type="protein sequence ID" value="GIE67335.1"/>
    <property type="molecule type" value="Genomic_DNA"/>
</dbReference>
<keyword evidence="2" id="KW-1185">Reference proteome</keyword>
<organism evidence="1 2">
    <name type="scientific">Actinoplanes palleronii</name>
    <dbReference type="NCBI Taxonomy" id="113570"/>
    <lineage>
        <taxon>Bacteria</taxon>
        <taxon>Bacillati</taxon>
        <taxon>Actinomycetota</taxon>
        <taxon>Actinomycetes</taxon>
        <taxon>Micromonosporales</taxon>
        <taxon>Micromonosporaceae</taxon>
        <taxon>Actinoplanes</taxon>
    </lineage>
</organism>
<evidence type="ECO:0000313" key="2">
    <source>
        <dbReference type="Proteomes" id="UP000624709"/>
    </source>
</evidence>
<dbReference type="SUPFAM" id="SSF56436">
    <property type="entry name" value="C-type lectin-like"/>
    <property type="match status" value="1"/>
</dbReference>
<evidence type="ECO:0000313" key="1">
    <source>
        <dbReference type="EMBL" id="GIE67335.1"/>
    </source>
</evidence>
<dbReference type="RefSeq" id="WP_203825846.1">
    <property type="nucleotide sequence ID" value="NZ_BAAATY010000014.1"/>
</dbReference>
<gene>
    <name evidence="1" type="ORF">Apa02nite_034430</name>
</gene>
<protein>
    <submittedName>
        <fullName evidence="1">Uncharacterized protein</fullName>
    </submittedName>
</protein>
<dbReference type="Proteomes" id="UP000624709">
    <property type="component" value="Unassembled WGS sequence"/>
</dbReference>
<reference evidence="1 2" key="1">
    <citation type="submission" date="2021-01" db="EMBL/GenBank/DDBJ databases">
        <title>Whole genome shotgun sequence of Actinoplanes palleronii NBRC 14916.</title>
        <authorList>
            <person name="Komaki H."/>
            <person name="Tamura T."/>
        </authorList>
    </citation>
    <scope>NUCLEOTIDE SEQUENCE [LARGE SCALE GENOMIC DNA]</scope>
    <source>
        <strain evidence="1 2">NBRC 14916</strain>
    </source>
</reference>